<dbReference type="eggNOG" id="KOG2118">
    <property type="taxonomic scope" value="Eukaryota"/>
</dbReference>
<evidence type="ECO:0000256" key="7">
    <source>
        <dbReference type="PROSITE-ProRule" id="PRU01193"/>
    </source>
</evidence>
<dbReference type="HOGENOM" id="CLU_011310_1_1_1"/>
<dbReference type="PROSITE" id="PS51846">
    <property type="entry name" value="CNNM"/>
    <property type="match status" value="1"/>
</dbReference>
<feature type="transmembrane region" description="Helical" evidence="8">
    <location>
        <begin position="6"/>
        <end position="31"/>
    </location>
</feature>
<dbReference type="PANTHER" id="PTHR12064">
    <property type="entry name" value="METAL TRANSPORTER CNNM"/>
    <property type="match status" value="1"/>
</dbReference>
<keyword evidence="4" id="KW-0677">Repeat</keyword>
<keyword evidence="5 7" id="KW-1133">Transmembrane helix</keyword>
<dbReference type="GO" id="GO:0005886">
    <property type="term" value="C:plasma membrane"/>
    <property type="evidence" value="ECO:0000318"/>
    <property type="project" value="GO_Central"/>
</dbReference>
<dbReference type="GO" id="GO:0040018">
    <property type="term" value="P:positive regulation of multicellular organism growth"/>
    <property type="evidence" value="ECO:0007669"/>
    <property type="project" value="UniProtKB-ARBA"/>
</dbReference>
<dbReference type="AlphaFoldDB" id="T1EIZ5"/>
<evidence type="ECO:0000256" key="6">
    <source>
        <dbReference type="ARBA" id="ARBA00023136"/>
    </source>
</evidence>
<evidence type="ECO:0000256" key="8">
    <source>
        <dbReference type="SAM" id="Phobius"/>
    </source>
</evidence>
<dbReference type="InterPro" id="IPR044751">
    <property type="entry name" value="Ion_transp-like_CBS"/>
</dbReference>
<reference evidence="10 12" key="2">
    <citation type="journal article" date="2013" name="Nature">
        <title>Insights into bilaterian evolution from three spiralian genomes.</title>
        <authorList>
            <person name="Simakov O."/>
            <person name="Marletaz F."/>
            <person name="Cho S.J."/>
            <person name="Edsinger-Gonzales E."/>
            <person name="Havlak P."/>
            <person name="Hellsten U."/>
            <person name="Kuo D.H."/>
            <person name="Larsson T."/>
            <person name="Lv J."/>
            <person name="Arendt D."/>
            <person name="Savage R."/>
            <person name="Osoegawa K."/>
            <person name="de Jong P."/>
            <person name="Grimwood J."/>
            <person name="Chapman J.A."/>
            <person name="Shapiro H."/>
            <person name="Aerts A."/>
            <person name="Otillar R.P."/>
            <person name="Terry A.Y."/>
            <person name="Boore J.L."/>
            <person name="Grigoriev I.V."/>
            <person name="Lindberg D.R."/>
            <person name="Seaver E.C."/>
            <person name="Weisblat D.A."/>
            <person name="Putnam N.H."/>
            <person name="Rokhsar D.S."/>
        </authorList>
    </citation>
    <scope>NUCLEOTIDE SEQUENCE</scope>
</reference>
<feature type="transmembrane region" description="Helical" evidence="8">
    <location>
        <begin position="89"/>
        <end position="109"/>
    </location>
</feature>
<dbReference type="EnsemblMetazoa" id="HelroT139909">
    <property type="protein sequence ID" value="HelroP139909"/>
    <property type="gene ID" value="HelroG139909"/>
</dbReference>
<dbReference type="FunCoup" id="T1EIZ5">
    <property type="interactions" value="62"/>
</dbReference>
<evidence type="ECO:0000256" key="2">
    <source>
        <dbReference type="ARBA" id="ARBA00010484"/>
    </source>
</evidence>
<dbReference type="OrthoDB" id="5353557at2759"/>
<accession>T1EIZ5</accession>
<dbReference type="GO" id="GO:0022857">
    <property type="term" value="F:transmembrane transporter activity"/>
    <property type="evidence" value="ECO:0000318"/>
    <property type="project" value="GO_Central"/>
</dbReference>
<protein>
    <recommendedName>
        <fullName evidence="9">CNNM transmembrane domain-containing protein</fullName>
    </recommendedName>
</protein>
<evidence type="ECO:0000259" key="9">
    <source>
        <dbReference type="PROSITE" id="PS51846"/>
    </source>
</evidence>
<dbReference type="GO" id="GO:0008340">
    <property type="term" value="P:determination of adult lifespan"/>
    <property type="evidence" value="ECO:0007669"/>
    <property type="project" value="UniProtKB-ARBA"/>
</dbReference>
<evidence type="ECO:0000256" key="1">
    <source>
        <dbReference type="ARBA" id="ARBA00004141"/>
    </source>
</evidence>
<dbReference type="FunFam" id="3.10.580.10:FF:000006">
    <property type="entry name" value="DUF21 and CBS domain protein"/>
    <property type="match status" value="1"/>
</dbReference>
<dbReference type="KEGG" id="hro:HELRODRAFT_139909"/>
<dbReference type="GeneID" id="20196545"/>
<dbReference type="SUPFAM" id="SSF54631">
    <property type="entry name" value="CBS-domain pair"/>
    <property type="match status" value="1"/>
</dbReference>
<dbReference type="EMBL" id="AMQM01008988">
    <property type="status" value="NOT_ANNOTATED_CDS"/>
    <property type="molecule type" value="Genomic_DNA"/>
</dbReference>
<gene>
    <name evidence="11" type="primary">20196545</name>
    <name evidence="10" type="ORF">HELRODRAFT_139909</name>
</gene>
<comment type="similarity">
    <text evidence="2">Belongs to the ACDP family.</text>
</comment>
<dbReference type="OMA" id="MIQVVEG"/>
<dbReference type="Gene3D" id="3.10.580.10">
    <property type="entry name" value="CBS-domain"/>
    <property type="match status" value="1"/>
</dbReference>
<keyword evidence="12" id="KW-1185">Reference proteome</keyword>
<evidence type="ECO:0000256" key="5">
    <source>
        <dbReference type="ARBA" id="ARBA00022989"/>
    </source>
</evidence>
<dbReference type="InterPro" id="IPR045095">
    <property type="entry name" value="ACDP"/>
</dbReference>
<dbReference type="GO" id="GO:1905941">
    <property type="term" value="P:positive regulation of gonad development"/>
    <property type="evidence" value="ECO:0007669"/>
    <property type="project" value="UniProtKB-ARBA"/>
</dbReference>
<dbReference type="GO" id="GO:0032026">
    <property type="term" value="P:response to magnesium ion"/>
    <property type="evidence" value="ECO:0007669"/>
    <property type="project" value="UniProtKB-ARBA"/>
</dbReference>
<evidence type="ECO:0000313" key="10">
    <source>
        <dbReference type="EMBL" id="ESO10268.1"/>
    </source>
</evidence>
<name>T1EIZ5_HELRO</name>
<dbReference type="RefSeq" id="XP_009011624.1">
    <property type="nucleotide sequence ID" value="XM_009013376.1"/>
</dbReference>
<dbReference type="InterPro" id="IPR002550">
    <property type="entry name" value="CNNM"/>
</dbReference>
<dbReference type="GO" id="GO:0010960">
    <property type="term" value="P:magnesium ion homeostasis"/>
    <property type="evidence" value="ECO:0000318"/>
    <property type="project" value="GO_Central"/>
</dbReference>
<keyword evidence="6 7" id="KW-0472">Membrane</keyword>
<dbReference type="Proteomes" id="UP000015101">
    <property type="component" value="Unassembled WGS sequence"/>
</dbReference>
<reference evidence="11" key="3">
    <citation type="submission" date="2015-06" db="UniProtKB">
        <authorList>
            <consortium name="EnsemblMetazoa"/>
        </authorList>
    </citation>
    <scope>IDENTIFICATION</scope>
</reference>
<reference evidence="12" key="1">
    <citation type="submission" date="2012-12" db="EMBL/GenBank/DDBJ databases">
        <authorList>
            <person name="Hellsten U."/>
            <person name="Grimwood J."/>
            <person name="Chapman J.A."/>
            <person name="Shapiro H."/>
            <person name="Aerts A."/>
            <person name="Otillar R.P."/>
            <person name="Terry A.Y."/>
            <person name="Boore J.L."/>
            <person name="Simakov O."/>
            <person name="Marletaz F."/>
            <person name="Cho S.-J."/>
            <person name="Edsinger-Gonzales E."/>
            <person name="Havlak P."/>
            <person name="Kuo D.-H."/>
            <person name="Larsson T."/>
            <person name="Lv J."/>
            <person name="Arendt D."/>
            <person name="Savage R."/>
            <person name="Osoegawa K."/>
            <person name="de Jong P."/>
            <person name="Lindberg D.R."/>
            <person name="Seaver E.C."/>
            <person name="Weisblat D.A."/>
            <person name="Putnam N.H."/>
            <person name="Grigoriev I.V."/>
            <person name="Rokhsar D.S."/>
        </authorList>
    </citation>
    <scope>NUCLEOTIDE SEQUENCE</scope>
</reference>
<dbReference type="Pfam" id="PF01595">
    <property type="entry name" value="CNNM"/>
    <property type="match status" value="1"/>
</dbReference>
<dbReference type="CDD" id="cd04590">
    <property type="entry name" value="CBS_pair_CorC_HlyC_assoc"/>
    <property type="match status" value="1"/>
</dbReference>
<feature type="transmembrane region" description="Helical" evidence="8">
    <location>
        <begin position="116"/>
        <end position="135"/>
    </location>
</feature>
<dbReference type="InParanoid" id="T1EIZ5"/>
<dbReference type="EMBL" id="KB095901">
    <property type="protein sequence ID" value="ESO10268.1"/>
    <property type="molecule type" value="Genomic_DNA"/>
</dbReference>
<evidence type="ECO:0000313" key="11">
    <source>
        <dbReference type="EnsemblMetazoa" id="HelroP139909"/>
    </source>
</evidence>
<feature type="domain" description="CNNM transmembrane" evidence="9">
    <location>
        <begin position="1"/>
        <end position="181"/>
    </location>
</feature>
<evidence type="ECO:0000313" key="12">
    <source>
        <dbReference type="Proteomes" id="UP000015101"/>
    </source>
</evidence>
<evidence type="ECO:0000256" key="3">
    <source>
        <dbReference type="ARBA" id="ARBA00022692"/>
    </source>
</evidence>
<proteinExistence type="inferred from homology"/>
<evidence type="ECO:0000256" key="4">
    <source>
        <dbReference type="ARBA" id="ARBA00022737"/>
    </source>
</evidence>
<comment type="subcellular location">
    <subcellularLocation>
        <location evidence="1">Membrane</location>
        <topology evidence="1">Multi-pass membrane protein</topology>
    </subcellularLocation>
</comment>
<keyword evidence="3 7" id="KW-0812">Transmembrane</keyword>
<dbReference type="InterPro" id="IPR046342">
    <property type="entry name" value="CBS_dom_sf"/>
</dbReference>
<feature type="transmembrane region" description="Helical" evidence="8">
    <location>
        <begin position="62"/>
        <end position="83"/>
    </location>
</feature>
<organism evidence="11 12">
    <name type="scientific">Helobdella robusta</name>
    <name type="common">Californian leech</name>
    <dbReference type="NCBI Taxonomy" id="6412"/>
    <lineage>
        <taxon>Eukaryota</taxon>
        <taxon>Metazoa</taxon>
        <taxon>Spiralia</taxon>
        <taxon>Lophotrochozoa</taxon>
        <taxon>Annelida</taxon>
        <taxon>Clitellata</taxon>
        <taxon>Hirudinea</taxon>
        <taxon>Rhynchobdellida</taxon>
        <taxon>Glossiphoniidae</taxon>
        <taxon>Helobdella</taxon>
    </lineage>
</organism>
<dbReference type="CTD" id="20196545"/>
<dbReference type="PANTHER" id="PTHR12064:SF94">
    <property type="entry name" value="UNEXTENDED PROTEIN"/>
    <property type="match status" value="1"/>
</dbReference>
<dbReference type="Pfam" id="PF25562">
    <property type="entry name" value="CNBH_CNNM2_C"/>
    <property type="match status" value="1"/>
</dbReference>
<sequence>ILPFWLQIISVICLLIFSGLFSGLNLGLMALDVTELDILINSGTKQEKKYARAILPLRKKGNFLLCTILLGNVLVNNTLTILLDDLTGSGLVAILGSTVAIVVFGEIIPQAICSRYGLMVIGAKTIWFTKFFTILTFPLSYPISLILDCILGKEIGYVFNRDRLRELIRVTEDKIDLERDELKIISGALDLSKKTIADVMTRIDDVYMIEENSLLNFETLNQIICSGYSRIPVYSGSRHNIVAIFNVRDLAFVDPDDCTPLKTILSFYKHPLHFCSIDTRLDVILQEFKKGFNNIEKTITEADDVAPEDETPDNVGIVTLEDVIEEILQSEIVDEFDMISDNRAKSPVKKRTTFDFSLLHKSSKHNLLSPQMALAAFRFLSSSVSAFHPDIISENVLQRLLKENVVKVLNLKSSACHYLYQLNSPTDHFIMLLEGRVEVEFGKDKVTFEGGPFVYFGVQAI</sequence>
<dbReference type="STRING" id="6412.T1EIZ5"/>